<dbReference type="Gene3D" id="1.10.800.10">
    <property type="entry name" value="Aromatic amino acid hydroxylase"/>
    <property type="match status" value="1"/>
</dbReference>
<evidence type="ECO:0000256" key="6">
    <source>
        <dbReference type="ARBA" id="ARBA00023033"/>
    </source>
</evidence>
<dbReference type="InterPro" id="IPR036951">
    <property type="entry name" value="ArAA_hydroxylase_sf"/>
</dbReference>
<dbReference type="PANTHER" id="PTHR11473:SF24">
    <property type="entry name" value="PHENYLALANINE-4-HYDROXYLASE"/>
    <property type="match status" value="1"/>
</dbReference>
<gene>
    <name evidence="9" type="ORF">H8M03_11700</name>
</gene>
<dbReference type="InterPro" id="IPR001273">
    <property type="entry name" value="ArAA_hydroxylase"/>
</dbReference>
<dbReference type="SUPFAM" id="SSF56534">
    <property type="entry name" value="Aromatic aminoacid monoxygenases, catalytic and oligomerization domains"/>
    <property type="match status" value="1"/>
</dbReference>
<sequence length="262" mass="29088">MLQANDRETDPPKQGWQSYVVPQGWEAFSAEDHAVWDLLFERQSQLLGSRVVAPFLDGIDLLRLSHPGIPELGELNAILVPRTGWRTVAVPGLVPDDVFFAMLSERVFPVGNFIRTRDQIDYLEAPDCFHDLFGHIPMLANHDFAHMVEHVGRLGLAAVARGEGERVARLYWHSVEFGLALEGGDLKILGAGLASSFGEAHFSLEDERVERTPFTVGRAVATAYRHDAFQPRYLVSSSLDQTIASVTALKADRLLGLQMEEA</sequence>
<feature type="binding site" evidence="7">
    <location>
        <position position="130"/>
    </location>
    <ligand>
        <name>Fe cation</name>
        <dbReference type="ChEBI" id="CHEBI:24875"/>
    </ligand>
</feature>
<dbReference type="RefSeq" id="WP_187479599.1">
    <property type="nucleotide sequence ID" value="NZ_CP060697.1"/>
</dbReference>
<keyword evidence="6 9" id="KW-0503">Monooxygenase</keyword>
<dbReference type="PROSITE" id="PS51410">
    <property type="entry name" value="BH4_AAA_HYDROXYL_2"/>
    <property type="match status" value="1"/>
</dbReference>
<evidence type="ECO:0000256" key="3">
    <source>
        <dbReference type="ARBA" id="ARBA00022723"/>
    </source>
</evidence>
<evidence type="ECO:0000256" key="7">
    <source>
        <dbReference type="PIRSR" id="PIRSR601273-2"/>
    </source>
</evidence>
<dbReference type="KEGG" id="ssau:H8M03_11700"/>
<keyword evidence="10" id="KW-1185">Reference proteome</keyword>
<dbReference type="PROSITE" id="PS00367">
    <property type="entry name" value="BH4_AAA_HYDROXYL_1"/>
    <property type="match status" value="1"/>
</dbReference>
<evidence type="ECO:0000256" key="1">
    <source>
        <dbReference type="ARBA" id="ARBA00001954"/>
    </source>
</evidence>
<dbReference type="PANTHER" id="PTHR11473">
    <property type="entry name" value="AROMATIC AMINO ACID HYDROXYLASE"/>
    <property type="match status" value="1"/>
</dbReference>
<keyword evidence="3 7" id="KW-0479">Metal-binding</keyword>
<dbReference type="GO" id="GO:0004505">
    <property type="term" value="F:phenylalanine 4-monooxygenase activity"/>
    <property type="evidence" value="ECO:0007669"/>
    <property type="project" value="UniProtKB-ARBA"/>
</dbReference>
<evidence type="ECO:0000313" key="9">
    <source>
        <dbReference type="EMBL" id="QNM82644.1"/>
    </source>
</evidence>
<proteinExistence type="inferred from homology"/>
<accession>A0A7G9L1Z5</accession>
<dbReference type="GO" id="GO:0005506">
    <property type="term" value="F:iron ion binding"/>
    <property type="evidence" value="ECO:0007669"/>
    <property type="project" value="InterPro"/>
</dbReference>
<dbReference type="InterPro" id="IPR036329">
    <property type="entry name" value="Aro-AA_hydroxylase_C_sf"/>
</dbReference>
<keyword evidence="5 7" id="KW-0408">Iron</keyword>
<dbReference type="InterPro" id="IPR018301">
    <property type="entry name" value="ArAA_hydroxylase_Fe/CU_BS"/>
</dbReference>
<dbReference type="Pfam" id="PF00351">
    <property type="entry name" value="Biopterin_H"/>
    <property type="match status" value="1"/>
</dbReference>
<name>A0A7G9L1Z5_9SPHN</name>
<evidence type="ECO:0000256" key="5">
    <source>
        <dbReference type="ARBA" id="ARBA00023004"/>
    </source>
</evidence>
<evidence type="ECO:0000259" key="8">
    <source>
        <dbReference type="PROSITE" id="PS51410"/>
    </source>
</evidence>
<dbReference type="InterPro" id="IPR019774">
    <property type="entry name" value="Aromatic-AA_hydroxylase_C"/>
</dbReference>
<comment type="similarity">
    <text evidence="2">Belongs to the biopterin-dependent aromatic amino acid hydroxylase family.</text>
</comment>
<feature type="binding site" evidence="7">
    <location>
        <position position="176"/>
    </location>
    <ligand>
        <name>Fe cation</name>
        <dbReference type="ChEBI" id="CHEBI:24875"/>
    </ligand>
</feature>
<organism evidence="9 10">
    <name type="scientific">Sphingomonas sabuli</name>
    <dbReference type="NCBI Taxonomy" id="2764186"/>
    <lineage>
        <taxon>Bacteria</taxon>
        <taxon>Pseudomonadati</taxon>
        <taxon>Pseudomonadota</taxon>
        <taxon>Alphaproteobacteria</taxon>
        <taxon>Sphingomonadales</taxon>
        <taxon>Sphingomonadaceae</taxon>
        <taxon>Sphingomonas</taxon>
    </lineage>
</organism>
<dbReference type="EMBL" id="CP060697">
    <property type="protein sequence ID" value="QNM82644.1"/>
    <property type="molecule type" value="Genomic_DNA"/>
</dbReference>
<feature type="binding site" evidence="7">
    <location>
        <position position="135"/>
    </location>
    <ligand>
        <name>Fe cation</name>
        <dbReference type="ChEBI" id="CHEBI:24875"/>
    </ligand>
</feature>
<evidence type="ECO:0000256" key="4">
    <source>
        <dbReference type="ARBA" id="ARBA00023002"/>
    </source>
</evidence>
<comment type="cofactor">
    <cofactor evidence="1 7">
        <name>Fe(2+)</name>
        <dbReference type="ChEBI" id="CHEBI:29033"/>
    </cofactor>
</comment>
<dbReference type="AlphaFoldDB" id="A0A7G9L1Z5"/>
<reference evidence="9 10" key="1">
    <citation type="submission" date="2020-08" db="EMBL/GenBank/DDBJ databases">
        <title>Sphingomonas sp. sand1-3 16S ribosomal RNA gene Genome sequencing and assembly.</title>
        <authorList>
            <person name="Kang M."/>
        </authorList>
    </citation>
    <scope>NUCLEOTIDE SEQUENCE [LARGE SCALE GENOMIC DNA]</scope>
    <source>
        <strain evidence="10">sand1-3</strain>
    </source>
</reference>
<keyword evidence="4" id="KW-0560">Oxidoreductase</keyword>
<dbReference type="PRINTS" id="PR00372">
    <property type="entry name" value="FYWHYDRXLASE"/>
</dbReference>
<protein>
    <submittedName>
        <fullName evidence="9">Phenylalanine 4-monooxygenase</fullName>
    </submittedName>
</protein>
<feature type="domain" description="Biopterin-dependent aromatic amino acid hydroxylase family profile" evidence="8">
    <location>
        <begin position="1"/>
        <end position="262"/>
    </location>
</feature>
<evidence type="ECO:0000256" key="2">
    <source>
        <dbReference type="ARBA" id="ARBA00009712"/>
    </source>
</evidence>
<evidence type="ECO:0000313" key="10">
    <source>
        <dbReference type="Proteomes" id="UP000515861"/>
    </source>
</evidence>
<dbReference type="Proteomes" id="UP000515861">
    <property type="component" value="Chromosome"/>
</dbReference>